<dbReference type="SUPFAM" id="SSF48034">
    <property type="entry name" value="Guanido kinase N-terminal domain"/>
    <property type="match status" value="1"/>
</dbReference>
<feature type="binding site" evidence="6">
    <location>
        <begin position="1788"/>
        <end position="1792"/>
    </location>
    <ligand>
        <name>ATP</name>
        <dbReference type="ChEBI" id="CHEBI:30616"/>
    </ligand>
</feature>
<evidence type="ECO:0000256" key="2">
    <source>
        <dbReference type="ARBA" id="ARBA00022741"/>
    </source>
</evidence>
<gene>
    <name evidence="10" type="ORF">D9C73_008035</name>
</gene>
<feature type="compositionally biased region" description="Low complexity" evidence="7">
    <location>
        <begin position="795"/>
        <end position="809"/>
    </location>
</feature>
<dbReference type="Gene3D" id="3.30.590.10">
    <property type="entry name" value="Glutamine synthetase/guanido kinase, catalytic domain"/>
    <property type="match status" value="1"/>
</dbReference>
<organism evidence="10 11">
    <name type="scientific">Collichthys lucidus</name>
    <name type="common">Big head croaker</name>
    <name type="synonym">Sciaena lucida</name>
    <dbReference type="NCBI Taxonomy" id="240159"/>
    <lineage>
        <taxon>Eukaryota</taxon>
        <taxon>Metazoa</taxon>
        <taxon>Chordata</taxon>
        <taxon>Craniata</taxon>
        <taxon>Vertebrata</taxon>
        <taxon>Euteleostomi</taxon>
        <taxon>Actinopterygii</taxon>
        <taxon>Neopterygii</taxon>
        <taxon>Teleostei</taxon>
        <taxon>Neoteleostei</taxon>
        <taxon>Acanthomorphata</taxon>
        <taxon>Eupercaria</taxon>
        <taxon>Sciaenidae</taxon>
        <taxon>Collichthys</taxon>
    </lineage>
</organism>
<keyword evidence="2 6" id="KW-0547">Nucleotide-binding</keyword>
<name>A0A4U5UGV6_COLLU</name>
<feature type="region of interest" description="Disordered" evidence="7">
    <location>
        <begin position="1481"/>
        <end position="1546"/>
    </location>
</feature>
<feature type="compositionally biased region" description="Polar residues" evidence="7">
    <location>
        <begin position="1421"/>
        <end position="1442"/>
    </location>
</feature>
<dbReference type="GO" id="GO:0033314">
    <property type="term" value="P:mitotic DNA replication checkpoint signaling"/>
    <property type="evidence" value="ECO:0007669"/>
    <property type="project" value="InterPro"/>
</dbReference>
<dbReference type="PROSITE" id="PS51510">
    <property type="entry name" value="PHOSPHAGEN_KINASE_C"/>
    <property type="match status" value="1"/>
</dbReference>
<feature type="region of interest" description="Disordered" evidence="7">
    <location>
        <begin position="533"/>
        <end position="557"/>
    </location>
</feature>
<comment type="similarity">
    <text evidence="5">Belongs to the ATP:guanido phosphotransferase family.</text>
</comment>
<feature type="region of interest" description="Disordered" evidence="7">
    <location>
        <begin position="1411"/>
        <end position="1444"/>
    </location>
</feature>
<dbReference type="InterPro" id="IPR014746">
    <property type="entry name" value="Gln_synth/guanido_kin_cat_dom"/>
</dbReference>
<evidence type="ECO:0000313" key="10">
    <source>
        <dbReference type="EMBL" id="TKS73954.1"/>
    </source>
</evidence>
<dbReference type="InterPro" id="IPR053919">
    <property type="entry name" value="Treslin_N"/>
</dbReference>
<accession>A0A4U5UGV6</accession>
<proteinExistence type="inferred from homology"/>
<dbReference type="InterPro" id="IPR022414">
    <property type="entry name" value="ATP-guanido_PTrfase_cat"/>
</dbReference>
<dbReference type="SUPFAM" id="SSF55931">
    <property type="entry name" value="Glutamine synthetase/guanido kinase"/>
    <property type="match status" value="1"/>
</dbReference>
<feature type="compositionally biased region" description="Low complexity" evidence="7">
    <location>
        <begin position="1091"/>
        <end position="1104"/>
    </location>
</feature>
<feature type="region of interest" description="Disordered" evidence="7">
    <location>
        <begin position="1269"/>
        <end position="1391"/>
    </location>
</feature>
<comment type="caution">
    <text evidence="6">Lacks conserved residue(s) required for the propagation of feature annotation.</text>
</comment>
<feature type="region of interest" description="Disordered" evidence="7">
    <location>
        <begin position="1042"/>
        <end position="1114"/>
    </location>
</feature>
<evidence type="ECO:0000256" key="3">
    <source>
        <dbReference type="ARBA" id="ARBA00022777"/>
    </source>
</evidence>
<evidence type="ECO:0000256" key="4">
    <source>
        <dbReference type="ARBA" id="ARBA00022840"/>
    </source>
</evidence>
<dbReference type="GO" id="GO:0005524">
    <property type="term" value="F:ATP binding"/>
    <property type="evidence" value="ECO:0007669"/>
    <property type="project" value="UniProtKB-UniRule"/>
</dbReference>
<dbReference type="GO" id="GO:0007095">
    <property type="term" value="P:mitotic G2 DNA damage checkpoint signaling"/>
    <property type="evidence" value="ECO:0007669"/>
    <property type="project" value="TreeGrafter"/>
</dbReference>
<dbReference type="EMBL" id="CM014084">
    <property type="protein sequence ID" value="TKS73954.1"/>
    <property type="molecule type" value="Genomic_DNA"/>
</dbReference>
<dbReference type="GO" id="GO:0005634">
    <property type="term" value="C:nucleus"/>
    <property type="evidence" value="ECO:0007669"/>
    <property type="project" value="InterPro"/>
</dbReference>
<evidence type="ECO:0000313" key="11">
    <source>
        <dbReference type="Proteomes" id="UP000298787"/>
    </source>
</evidence>
<dbReference type="Pfam" id="PF15292">
    <property type="entry name" value="Treslin_M"/>
    <property type="match status" value="1"/>
</dbReference>
<dbReference type="InterPro" id="IPR036802">
    <property type="entry name" value="ATP-guanido_PTrfase_N_sf"/>
</dbReference>
<dbReference type="Pfam" id="PF21854">
    <property type="entry name" value="Treslin_N"/>
    <property type="match status" value="1"/>
</dbReference>
<dbReference type="Gene3D" id="1.10.135.10">
    <property type="entry name" value="ATP:guanido phosphotransferase, N-terminal domain"/>
    <property type="match status" value="1"/>
</dbReference>
<sequence>MALTLHNLFFVIDVDYGDQDSGDQLDVRNHFVKRGILQILLHFGCKYGFDKVRWGYKFFQSKSARNARLISRGSDFRELRHKTFEDFEVEFEAKFDVKDNLCPSHQKKQSDRSASVQTALKETLLDFQWDRPDITSPTKLSLRPRRSSRAGPQTVSQEDDILNNGRNVVFVVSDCPRSRTQLVNYVCLGNHDLPADVTEHVLSRSLHDMLLQRQVVLHWIDSRSHVQVMRCEDDLGFDKLSEVLAQVGGRVIPVVALLNLCCAQEVFAFKSSIGYLLSSKRLYRLAFPVMDGVLRWEQGDMTQSCGVMVEPVSRSQRLLPESVEVCLKGVLQSWDASSLTQTPIDSWVLQCSRSGDQGAAALEHLLAELSAHDLHMLSEVNDSGLVCSAVLSPLSHCTALLTILQSGITQQDQFMTPEIIAPATAESSAELPDVVSSVLGVVYEIMEKDGDTVDDQPKDHQVPEWAQQEIGKCPLTTGMLENWFPQSDQSGVSSHLMESMRLLHAAPEQKEEEELSVLQQELISDLAELYQTSQGADDKRGKKRGAQRTPVKKKMKTMSRSLQMLNVARLNVKAQKNQNEAEQLGVECKGVDRQGKRRSNDRNKSEAGTTISFTSEAELLSHLNSSYEKTVAERDSSLLTGVQQLLSAVKTFLMAQSDLQVKISLFVQQHLLKTSKSIRQLYGTTADVDSKIRECQLQALLRLELCRLFSTEQPDSLDVDQMAEEVAEMLRIISLTKDPVCLARFLQDDVLPGFLTTVPRVLADIYHNLGTQLPEALVAVLPADFFSDESVAKDSVSPSASSPPLSTQSLGLDGKDRLQDLRNRSANKRRSGMLTRHRSMTESSQNLRQIEMPKKTTRAAKSKVCVAVQKPVPEVQPQKQETQEVTKVRRNLFNQELVSPSKKAKLPRSQSVSAVEGLKRKRSNESDERHKLLTKKVCETPAHKQVSSRFLYRQKMGRRSVPAEECIVEESPVKPAEDLRRSPRIKKFARRHSNTFYSSSQARSRNLDRALSASQFTLSDGKISEVNVKAVRSPMRLLFGATKSPSRLSDQSYATRATRSRLSTDSSVFESPNKTPTKSPSRRGRAMHGITTPKTPRTPRTPGSPKTPPPSRRHVFSVAESPVAGSSRKLQMALRGSPLRSPARRILVVETPTKQSPVRSPLKGILRTPVKALVECSSSSGLHLLNSSISRTPKKSVTWSPSPRKCRLTENIAFKVPESPRIASRASPRLVKTPNTFCSPVKSKNTKRDIFKTPEKTCQVSSAILTLEKNQRSSEKLQNRMKTPEKSDTVSRLEMPPPQSTPPLDHYLSPKPNTRTPSPTHQMITRSGRTPAKNSNTVAPCKPVFSPVGGTTVSEGADTVVKSPAKSLTRTKSGQGARATRHNLRSQSSENVLSKLYAESAENCEHVEKNLQSEPKEVQAETDSSSNTDSQQFDSSHFNSASTEDDSMDIVDAAVIKAQFSGGLKMNISFSRKPSKSGDDFLFSAVSPKPHVPPKGTPGRSYGFRQTPDRQQREAAARLGYGNESPRFSTPRGLARPSRQRGMDTPNPLTYQVEMEMQTSGLPKLKFKRTDSMNVGDLTSGAQSPLVGVKPSQLESPLALFSKHRDPGCVSPSVCTHVTPAKSTPGKGGSFQTYICHSYTPTRHQAGTMSPPVTASGILALTHSPLHNLRPAFDSLSYMPRVHRAGTFGKGPVIMTWLCDKATPNGYTLDQAIQTGVDNPGHPFIKTVGMVAGDEESYEQSVGVFAELLDPIIKERHNGYDPKTMKHPTDLDSSKLQLGHFDERYVLSSRVRTGRSIRGLSLPPACTRAERREVERVVVDALDGLKDDLAGKYYSLTLMTDQEQQQLIDVSIFLPPTMKKIDQIIEFSSLTPSTISCLTSPPVLCKRPGCQIVSSDFFLCNFSKYFAKDREVAHTFSSVKFCLWRKILAY</sequence>
<dbReference type="InterPro" id="IPR032746">
    <property type="entry name" value="Treslin_M"/>
</dbReference>
<dbReference type="InterPro" id="IPR026153">
    <property type="entry name" value="Treslin"/>
</dbReference>
<feature type="domain" description="Phosphagen kinase N-terminal" evidence="8">
    <location>
        <begin position="1668"/>
        <end position="1758"/>
    </location>
</feature>
<keyword evidence="11" id="KW-1185">Reference proteome</keyword>
<feature type="region of interest" description="Disordered" evidence="7">
    <location>
        <begin position="900"/>
        <end position="929"/>
    </location>
</feature>
<evidence type="ECO:0000256" key="6">
    <source>
        <dbReference type="PROSITE-ProRule" id="PRU00843"/>
    </source>
</evidence>
<feature type="compositionally biased region" description="Basic and acidic residues" evidence="7">
    <location>
        <begin position="1269"/>
        <end position="1291"/>
    </location>
</feature>
<feature type="compositionally biased region" description="Polar residues" evidence="7">
    <location>
        <begin position="1311"/>
        <end position="1338"/>
    </location>
</feature>
<dbReference type="GO" id="GO:0016301">
    <property type="term" value="F:kinase activity"/>
    <property type="evidence" value="ECO:0007669"/>
    <property type="project" value="UniProtKB-KW"/>
</dbReference>
<dbReference type="Pfam" id="PF21855">
    <property type="entry name" value="Treslin_STD"/>
    <property type="match status" value="1"/>
</dbReference>
<dbReference type="InterPro" id="IPR022413">
    <property type="entry name" value="ATP-guanido_PTrfase_N"/>
</dbReference>
<feature type="compositionally biased region" description="Basic and acidic residues" evidence="7">
    <location>
        <begin position="1507"/>
        <end position="1516"/>
    </location>
</feature>
<protein>
    <submittedName>
        <fullName evidence="10">Treslin TopBP1-interacting checkpoint and replication regulator</fullName>
    </submittedName>
</protein>
<feature type="compositionally biased region" description="Basic residues" evidence="7">
    <location>
        <begin position="541"/>
        <end position="557"/>
    </location>
</feature>
<dbReference type="GO" id="GO:0006260">
    <property type="term" value="P:DNA replication"/>
    <property type="evidence" value="ECO:0007669"/>
    <property type="project" value="InterPro"/>
</dbReference>
<feature type="region of interest" description="Disordered" evidence="7">
    <location>
        <begin position="793"/>
        <end position="846"/>
    </location>
</feature>
<feature type="domain" description="Phosphagen kinase C-terminal" evidence="9">
    <location>
        <begin position="1785"/>
        <end position="1849"/>
    </location>
</feature>
<evidence type="ECO:0000259" key="9">
    <source>
        <dbReference type="PROSITE" id="PS51510"/>
    </source>
</evidence>
<dbReference type="STRING" id="240159.A0A4U5UGV6"/>
<dbReference type="PANTHER" id="PTHR21556:SF2">
    <property type="entry name" value="TRESLIN"/>
    <property type="match status" value="1"/>
</dbReference>
<feature type="compositionally biased region" description="Basic residues" evidence="7">
    <location>
        <begin position="825"/>
        <end position="838"/>
    </location>
</feature>
<feature type="region of interest" description="Disordered" evidence="7">
    <location>
        <begin position="136"/>
        <end position="158"/>
    </location>
</feature>
<dbReference type="PROSITE" id="PS51509">
    <property type="entry name" value="PHOSPHAGEN_KINASE_N"/>
    <property type="match status" value="1"/>
</dbReference>
<dbReference type="PANTHER" id="PTHR21556">
    <property type="entry name" value="TRESLIN"/>
    <property type="match status" value="1"/>
</dbReference>
<dbReference type="Pfam" id="PF02807">
    <property type="entry name" value="ATP-gua_PtransN"/>
    <property type="match status" value="1"/>
</dbReference>
<feature type="compositionally biased region" description="Polar residues" evidence="7">
    <location>
        <begin position="1043"/>
        <end position="1079"/>
    </location>
</feature>
<evidence type="ECO:0000256" key="1">
    <source>
        <dbReference type="ARBA" id="ARBA00022679"/>
    </source>
</evidence>
<evidence type="ECO:0000256" key="7">
    <source>
        <dbReference type="SAM" id="MobiDB-lite"/>
    </source>
</evidence>
<evidence type="ECO:0000259" key="8">
    <source>
        <dbReference type="PROSITE" id="PS51509"/>
    </source>
</evidence>
<dbReference type="InterPro" id="IPR053920">
    <property type="entry name" value="Treslin_STD"/>
</dbReference>
<reference evidence="10 11" key="1">
    <citation type="submission" date="2019-01" db="EMBL/GenBank/DDBJ databases">
        <title>Genome Assembly of Collichthys lucidus.</title>
        <authorList>
            <person name="Cai M."/>
            <person name="Xiao S."/>
        </authorList>
    </citation>
    <scope>NUCLEOTIDE SEQUENCE [LARGE SCALE GENOMIC DNA]</scope>
    <source>
        <strain evidence="10">JT15FE1705JMU</strain>
        <tissue evidence="10">Muscle</tissue>
    </source>
</reference>
<feature type="compositionally biased region" description="Basic and acidic residues" evidence="7">
    <location>
        <begin position="813"/>
        <end position="823"/>
    </location>
</feature>
<evidence type="ECO:0000256" key="5">
    <source>
        <dbReference type="PROSITE-ProRule" id="PRU00842"/>
    </source>
</evidence>
<dbReference type="GO" id="GO:0030174">
    <property type="term" value="P:regulation of DNA-templated DNA replication initiation"/>
    <property type="evidence" value="ECO:0007669"/>
    <property type="project" value="TreeGrafter"/>
</dbReference>
<keyword evidence="3 6" id="KW-0418">Kinase</keyword>
<keyword evidence="1 6" id="KW-0808">Transferase</keyword>
<dbReference type="GO" id="GO:0010212">
    <property type="term" value="P:response to ionizing radiation"/>
    <property type="evidence" value="ECO:0007669"/>
    <property type="project" value="InterPro"/>
</dbReference>
<dbReference type="GO" id="GO:0003682">
    <property type="term" value="F:chromatin binding"/>
    <property type="evidence" value="ECO:0007669"/>
    <property type="project" value="TreeGrafter"/>
</dbReference>
<keyword evidence="4 6" id="KW-0067">ATP-binding</keyword>
<dbReference type="Proteomes" id="UP000298787">
    <property type="component" value="Chromosome 7"/>
</dbReference>